<feature type="binding site" evidence="5">
    <location>
        <position position="151"/>
    </location>
    <ligand>
        <name>S-methyl-5'-thioadenosine</name>
        <dbReference type="ChEBI" id="CHEBI:17509"/>
    </ligand>
</feature>
<dbReference type="Proteomes" id="UP000237811">
    <property type="component" value="Unassembled WGS sequence"/>
</dbReference>
<dbReference type="InterPro" id="IPR030374">
    <property type="entry name" value="PABS"/>
</dbReference>
<feature type="active site" description="Proton acceptor" evidence="5 6">
    <location>
        <position position="144"/>
    </location>
</feature>
<dbReference type="EMBL" id="PVFR01000016">
    <property type="protein sequence ID" value="PRE53868.1"/>
    <property type="molecule type" value="Genomic_DNA"/>
</dbReference>
<gene>
    <name evidence="5" type="primary">speE</name>
    <name evidence="8" type="ORF">C6P99_05145</name>
</gene>
<evidence type="ECO:0000313" key="9">
    <source>
        <dbReference type="Proteomes" id="UP000237811"/>
    </source>
</evidence>
<evidence type="ECO:0000256" key="2">
    <source>
        <dbReference type="ARBA" id="ARBA00022679"/>
    </source>
</evidence>
<comment type="catalytic activity">
    <reaction evidence="5">
        <text>S-adenosyl 3-(methylsulfanyl)propylamine + putrescine = S-methyl-5'-thioadenosine + spermidine + H(+)</text>
        <dbReference type="Rhea" id="RHEA:12721"/>
        <dbReference type="ChEBI" id="CHEBI:15378"/>
        <dbReference type="ChEBI" id="CHEBI:17509"/>
        <dbReference type="ChEBI" id="CHEBI:57443"/>
        <dbReference type="ChEBI" id="CHEBI:57834"/>
        <dbReference type="ChEBI" id="CHEBI:326268"/>
        <dbReference type="EC" id="2.5.1.16"/>
    </reaction>
</comment>
<evidence type="ECO:0000256" key="4">
    <source>
        <dbReference type="ARBA" id="ARBA00023115"/>
    </source>
</evidence>
<comment type="caution">
    <text evidence="8">The sequence shown here is derived from an EMBL/GenBank/DDBJ whole genome shotgun (WGS) entry which is preliminary data.</text>
</comment>
<proteinExistence type="inferred from homology"/>
<feature type="binding site" evidence="5">
    <location>
        <position position="106"/>
    </location>
    <ligand>
        <name>S-methyl-5'-thioadenosine</name>
        <dbReference type="ChEBI" id="CHEBI:17509"/>
    </ligand>
</feature>
<dbReference type="CDD" id="cd02440">
    <property type="entry name" value="AdoMet_MTases"/>
    <property type="match status" value="1"/>
</dbReference>
<dbReference type="InterPro" id="IPR001045">
    <property type="entry name" value="Spermi_synthase"/>
</dbReference>
<dbReference type="Gene3D" id="3.40.50.150">
    <property type="entry name" value="Vaccinia Virus protein VP39"/>
    <property type="match status" value="1"/>
</dbReference>
<feature type="binding site" evidence="5">
    <location>
        <position position="62"/>
    </location>
    <ligand>
        <name>spermidine</name>
        <dbReference type="ChEBI" id="CHEBI:57834"/>
    </ligand>
</feature>
<feature type="binding site" evidence="5">
    <location>
        <position position="86"/>
    </location>
    <ligand>
        <name>spermidine</name>
        <dbReference type="ChEBI" id="CHEBI:57834"/>
    </ligand>
</feature>
<keyword evidence="2 5" id="KW-0808">Transferase</keyword>
<dbReference type="GO" id="GO:0004766">
    <property type="term" value="F:spermidine synthase activity"/>
    <property type="evidence" value="ECO:0007669"/>
    <property type="project" value="UniProtKB-UniRule"/>
</dbReference>
<name>A0AB37AZA1_9BURK</name>
<dbReference type="EC" id="2.5.1.16" evidence="5"/>
<keyword evidence="4 5" id="KW-0620">Polyamine biosynthesis</keyword>
<evidence type="ECO:0000259" key="7">
    <source>
        <dbReference type="PROSITE" id="PS51006"/>
    </source>
</evidence>
<evidence type="ECO:0000256" key="3">
    <source>
        <dbReference type="ARBA" id="ARBA00023066"/>
    </source>
</evidence>
<dbReference type="NCBIfam" id="NF002010">
    <property type="entry name" value="PRK00811.1"/>
    <property type="match status" value="1"/>
</dbReference>
<feature type="binding site" evidence="5">
    <location>
        <begin position="126"/>
        <end position="127"/>
    </location>
    <ligand>
        <name>S-methyl-5'-thioadenosine</name>
        <dbReference type="ChEBI" id="CHEBI:17509"/>
    </ligand>
</feature>
<protein>
    <recommendedName>
        <fullName evidence="5">Polyamine aminopropyltransferase</fullName>
    </recommendedName>
    <alternativeName>
        <fullName evidence="5">Putrescine aminopropyltransferase</fullName>
        <shortName evidence="5">PAPT</shortName>
    </alternativeName>
    <alternativeName>
        <fullName evidence="5">Spermidine synthase</fullName>
        <shortName evidence="5">SPDS</shortName>
        <shortName evidence="5">SPDSY</shortName>
        <ecNumber evidence="5">2.5.1.16</ecNumber>
    </alternativeName>
</protein>
<dbReference type="SUPFAM" id="SSF53335">
    <property type="entry name" value="S-adenosyl-L-methionine-dependent methyltransferases"/>
    <property type="match status" value="1"/>
</dbReference>
<dbReference type="HAMAP" id="MF_00198">
    <property type="entry name" value="Spermidine_synth"/>
    <property type="match status" value="1"/>
</dbReference>
<evidence type="ECO:0000313" key="8">
    <source>
        <dbReference type="EMBL" id="PRE53868.1"/>
    </source>
</evidence>
<evidence type="ECO:0000256" key="5">
    <source>
        <dbReference type="HAMAP-Rule" id="MF_00198"/>
    </source>
</evidence>
<dbReference type="PANTHER" id="PTHR43317">
    <property type="entry name" value="THERMOSPERMINE SYNTHASE ACAULIS5"/>
    <property type="match status" value="1"/>
</dbReference>
<feature type="domain" description="PABS" evidence="7">
    <location>
        <begin position="1"/>
        <end position="223"/>
    </location>
</feature>
<evidence type="ECO:0000256" key="1">
    <source>
        <dbReference type="ARBA" id="ARBA00007867"/>
    </source>
</evidence>
<dbReference type="PROSITE" id="PS51006">
    <property type="entry name" value="PABS_2"/>
    <property type="match status" value="1"/>
</dbReference>
<comment type="pathway">
    <text evidence="5">Amine and polyamine biosynthesis; spermidine biosynthesis; spermidine from putrescine: step 1/1.</text>
</comment>
<comment type="similarity">
    <text evidence="1 5">Belongs to the spermidine/spermine synthase family.</text>
</comment>
<evidence type="ECO:0000256" key="6">
    <source>
        <dbReference type="PROSITE-ProRule" id="PRU00354"/>
    </source>
</evidence>
<dbReference type="RefSeq" id="WP_105776272.1">
    <property type="nucleotide sequence ID" value="NZ_PVFQ01000003.1"/>
</dbReference>
<dbReference type="InterPro" id="IPR037163">
    <property type="entry name" value="Spermidine_synt_N_sf"/>
</dbReference>
<comment type="function">
    <text evidence="5">Catalyzes the irreversible transfer of a propylamine group from the amino donor S-adenosylmethioninamine (decarboxy-AdoMet) to putrescine (1,4-diaminobutane) to yield spermidine.</text>
</comment>
<dbReference type="GO" id="GO:0010487">
    <property type="term" value="F:thermospermine synthase activity"/>
    <property type="evidence" value="ECO:0007669"/>
    <property type="project" value="UniProtKB-ARBA"/>
</dbReference>
<keyword evidence="3 5" id="KW-0745">Spermidine biosynthesis</keyword>
<organism evidence="8 9">
    <name type="scientific">Burkholderia multivorans</name>
    <dbReference type="NCBI Taxonomy" id="87883"/>
    <lineage>
        <taxon>Bacteria</taxon>
        <taxon>Pseudomonadati</taxon>
        <taxon>Pseudomonadota</taxon>
        <taxon>Betaproteobacteria</taxon>
        <taxon>Burkholderiales</taxon>
        <taxon>Burkholderiaceae</taxon>
        <taxon>Burkholderia</taxon>
        <taxon>Burkholderia cepacia complex</taxon>
    </lineage>
</organism>
<dbReference type="AlphaFoldDB" id="A0AB37AZA1"/>
<reference evidence="8 9" key="1">
    <citation type="submission" date="2018-03" db="EMBL/GenBank/DDBJ databases">
        <authorList>
            <person name="Nguyen K."/>
            <person name="Fouts D."/>
            <person name="Sutton G."/>
        </authorList>
    </citation>
    <scope>NUCLEOTIDE SEQUENCE [LARGE SCALE GENOMIC DNA]</scope>
    <source>
        <strain evidence="8 9">AU14328</strain>
    </source>
</reference>
<feature type="binding site" evidence="5">
    <location>
        <position position="31"/>
    </location>
    <ligand>
        <name>S-methyl-5'-thioadenosine</name>
        <dbReference type="ChEBI" id="CHEBI:17509"/>
    </ligand>
</feature>
<accession>A0AB37AZA1</accession>
<dbReference type="Pfam" id="PF01564">
    <property type="entry name" value="Spermine_synth"/>
    <property type="match status" value="1"/>
</dbReference>
<dbReference type="Gene3D" id="2.30.140.10">
    <property type="entry name" value="Spermidine synthase, tetramerisation domain"/>
    <property type="match status" value="1"/>
</dbReference>
<sequence>MSTTLLFHPTPDATYGFPNARRLARVASAHQQIEVWETAQLGRLFTLDGRPMTSVGDEYVYHECMTHPAALAHPAPKKALVLGGGDGGAARQLLKHACIERIIVAELDDVHQGALDDPRVELVIGDAAHFVESTVEHFDLVVFDLTPPDSPAAGLYTRAFYARLKRILTPRGAVSMHLGSPLFHATRIAALLEDLRASFAVVDPLSAHVPLYGSQWLMAIASDTLDAAALFAHDIDERLAARRIEGLRYYDARLHAALFALPRALRDTLGARR</sequence>
<dbReference type="GO" id="GO:0008295">
    <property type="term" value="P:spermidine biosynthetic process"/>
    <property type="evidence" value="ECO:0007669"/>
    <property type="project" value="UniProtKB-UniRule"/>
</dbReference>
<comment type="subunit">
    <text evidence="5">Homodimer or homotetramer.</text>
</comment>
<dbReference type="InterPro" id="IPR029063">
    <property type="entry name" value="SAM-dependent_MTases_sf"/>
</dbReference>
<comment type="caution">
    <text evidence="5">Lacks conserved residue(s) required for the propagation of feature annotation.</text>
</comment>
<dbReference type="PANTHER" id="PTHR43317:SF1">
    <property type="entry name" value="THERMOSPERMINE SYNTHASE ACAULIS5"/>
    <property type="match status" value="1"/>
</dbReference>